<dbReference type="GO" id="GO:0006357">
    <property type="term" value="P:regulation of transcription by RNA polymerase II"/>
    <property type="evidence" value="ECO:0007669"/>
    <property type="project" value="TreeGrafter"/>
</dbReference>
<evidence type="ECO:0000256" key="1">
    <source>
        <dbReference type="ARBA" id="ARBA00004123"/>
    </source>
</evidence>
<dbReference type="InterPro" id="IPR024738">
    <property type="entry name" value="Hfi1/Tada1"/>
</dbReference>
<protein>
    <recommendedName>
        <fullName evidence="8">Transcriptional coactivator HFI1/ADA1</fullName>
    </recommendedName>
</protein>
<evidence type="ECO:0008006" key="8">
    <source>
        <dbReference type="Google" id="ProtNLM"/>
    </source>
</evidence>
<accession>A0A1E3PE33</accession>
<dbReference type="STRING" id="857566.A0A1E3PE33"/>
<evidence type="ECO:0000256" key="4">
    <source>
        <dbReference type="ARBA" id="ARBA00023242"/>
    </source>
</evidence>
<dbReference type="GO" id="GO:0003713">
    <property type="term" value="F:transcription coactivator activity"/>
    <property type="evidence" value="ECO:0007669"/>
    <property type="project" value="TreeGrafter"/>
</dbReference>
<dbReference type="Proteomes" id="UP000095009">
    <property type="component" value="Unassembled WGS sequence"/>
</dbReference>
<keyword evidence="2" id="KW-0805">Transcription regulation</keyword>
<dbReference type="Pfam" id="PF12767">
    <property type="entry name" value="SAGA-Tad1"/>
    <property type="match status" value="1"/>
</dbReference>
<reference evidence="6 7" key="1">
    <citation type="journal article" date="2016" name="Proc. Natl. Acad. Sci. U.S.A.">
        <title>Comparative genomics of biotechnologically important yeasts.</title>
        <authorList>
            <person name="Riley R."/>
            <person name="Haridas S."/>
            <person name="Wolfe K.H."/>
            <person name="Lopes M.R."/>
            <person name="Hittinger C.T."/>
            <person name="Goeker M."/>
            <person name="Salamov A.A."/>
            <person name="Wisecaver J.H."/>
            <person name="Long T.M."/>
            <person name="Calvey C.H."/>
            <person name="Aerts A.L."/>
            <person name="Barry K.W."/>
            <person name="Choi C."/>
            <person name="Clum A."/>
            <person name="Coughlan A.Y."/>
            <person name="Deshpande S."/>
            <person name="Douglass A.P."/>
            <person name="Hanson S.J."/>
            <person name="Klenk H.-P."/>
            <person name="LaButti K.M."/>
            <person name="Lapidus A."/>
            <person name="Lindquist E.A."/>
            <person name="Lipzen A.M."/>
            <person name="Meier-Kolthoff J.P."/>
            <person name="Ohm R.A."/>
            <person name="Otillar R.P."/>
            <person name="Pangilinan J.L."/>
            <person name="Peng Y."/>
            <person name="Rokas A."/>
            <person name="Rosa C.A."/>
            <person name="Scheuner C."/>
            <person name="Sibirny A.A."/>
            <person name="Slot J.C."/>
            <person name="Stielow J.B."/>
            <person name="Sun H."/>
            <person name="Kurtzman C.P."/>
            <person name="Blackwell M."/>
            <person name="Grigoriev I.V."/>
            <person name="Jeffries T.W."/>
        </authorList>
    </citation>
    <scope>NUCLEOTIDE SEQUENCE [LARGE SCALE GENOMIC DNA]</scope>
    <source>
        <strain evidence="6 7">DSM 6958</strain>
    </source>
</reference>
<gene>
    <name evidence="6" type="ORF">NADFUDRAFT_48127</name>
</gene>
<proteinExistence type="predicted"/>
<dbReference type="PANTHER" id="PTHR21277:SF5">
    <property type="entry name" value="TRANSCRIPTIONAL ADAPTER 1"/>
    <property type="match status" value="1"/>
</dbReference>
<keyword evidence="4" id="KW-0539">Nucleus</keyword>
<comment type="subcellular location">
    <subcellularLocation>
        <location evidence="1">Nucleus</location>
    </subcellularLocation>
</comment>
<dbReference type="AlphaFoldDB" id="A0A1E3PE33"/>
<dbReference type="GO" id="GO:0005634">
    <property type="term" value="C:nucleus"/>
    <property type="evidence" value="ECO:0007669"/>
    <property type="project" value="UniProtKB-SubCell"/>
</dbReference>
<name>A0A1E3PE33_9ASCO</name>
<evidence type="ECO:0000313" key="7">
    <source>
        <dbReference type="Proteomes" id="UP000095009"/>
    </source>
</evidence>
<evidence type="ECO:0000313" key="6">
    <source>
        <dbReference type="EMBL" id="ODQ63212.1"/>
    </source>
</evidence>
<keyword evidence="3" id="KW-0804">Transcription</keyword>
<organism evidence="6 7">
    <name type="scientific">Nadsonia fulvescens var. elongata DSM 6958</name>
    <dbReference type="NCBI Taxonomy" id="857566"/>
    <lineage>
        <taxon>Eukaryota</taxon>
        <taxon>Fungi</taxon>
        <taxon>Dikarya</taxon>
        <taxon>Ascomycota</taxon>
        <taxon>Saccharomycotina</taxon>
        <taxon>Dipodascomycetes</taxon>
        <taxon>Dipodascales</taxon>
        <taxon>Dipodascales incertae sedis</taxon>
        <taxon>Nadsonia</taxon>
    </lineage>
</organism>
<dbReference type="GO" id="GO:0000124">
    <property type="term" value="C:SAGA complex"/>
    <property type="evidence" value="ECO:0007669"/>
    <property type="project" value="UniProtKB-ARBA"/>
</dbReference>
<evidence type="ECO:0000256" key="2">
    <source>
        <dbReference type="ARBA" id="ARBA00023015"/>
    </source>
</evidence>
<dbReference type="CDD" id="cd22933">
    <property type="entry name" value="HFD_HFI1"/>
    <property type="match status" value="1"/>
</dbReference>
<keyword evidence="7" id="KW-1185">Reference proteome</keyword>
<dbReference type="OrthoDB" id="10264870at2759"/>
<dbReference type="PANTHER" id="PTHR21277">
    <property type="entry name" value="TRANSCRIPTIONAL ADAPTER 1"/>
    <property type="match status" value="1"/>
</dbReference>
<feature type="region of interest" description="Disordered" evidence="5">
    <location>
        <begin position="75"/>
        <end position="103"/>
    </location>
</feature>
<evidence type="ECO:0000256" key="5">
    <source>
        <dbReference type="SAM" id="MobiDB-lite"/>
    </source>
</evidence>
<evidence type="ECO:0000256" key="3">
    <source>
        <dbReference type="ARBA" id="ARBA00023163"/>
    </source>
</evidence>
<dbReference type="EMBL" id="KV454415">
    <property type="protein sequence ID" value="ODQ63212.1"/>
    <property type="molecule type" value="Genomic_DNA"/>
</dbReference>
<sequence length="357" mass="39715">MIGKRIEVAGMMMEFRKRLGKNWDGYRILITQFLIGRLSRTELQHELDQILDTGMVHMHNQFLLANLANALHDPPKSDEGKLTGWNQKRKELSSSSSSRVGAESQLAKLKEDVMGLSVRERKRIKSITRESGKKGYIGSTIVNTRQAMLPHIPFVNDKERAKFGSPIAWTQDIVQSFNIPLATETFELPESDSLKTRMQGIALEHGILGNIDATAPKLLLAGLESYLKDIVQQAYDTVKQRNTENGKTITAEDMAQVFESTPTCTVETSGPMYRLFDVMLEDMDDLPDTYDGLLPIDVQAESILPDRGTPLLNDFMLDNMGSVSDILDGASLASSQQDQLGLDAELNKLLDNLLASS</sequence>